<dbReference type="EMBL" id="AMCI01003699">
    <property type="protein sequence ID" value="EJW99678.1"/>
    <property type="molecule type" value="Genomic_DNA"/>
</dbReference>
<accession>J9FYM7</accession>
<proteinExistence type="predicted"/>
<name>J9FYM7_9ZZZZ</name>
<gene>
    <name evidence="1" type="ORF">EVA_12215</name>
</gene>
<organism evidence="1">
    <name type="scientific">gut metagenome</name>
    <dbReference type="NCBI Taxonomy" id="749906"/>
    <lineage>
        <taxon>unclassified sequences</taxon>
        <taxon>metagenomes</taxon>
        <taxon>organismal metagenomes</taxon>
    </lineage>
</organism>
<protein>
    <submittedName>
        <fullName evidence="1">Uncharacterized protein</fullName>
    </submittedName>
</protein>
<dbReference type="AlphaFoldDB" id="J9FYM7"/>
<evidence type="ECO:0000313" key="1">
    <source>
        <dbReference type="EMBL" id="EJW99678.1"/>
    </source>
</evidence>
<sequence length="34" mass="3756">MEWLWEKFIEEQTQAGSSLSSQATAVANLDPCQG</sequence>
<comment type="caution">
    <text evidence="1">The sequence shown here is derived from an EMBL/GenBank/DDBJ whole genome shotgun (WGS) entry which is preliminary data.</text>
</comment>
<reference evidence="1" key="1">
    <citation type="journal article" date="2012" name="PLoS ONE">
        <title>Gene sets for utilization of primary and secondary nutrition supplies in the distal gut of endangered iberian lynx.</title>
        <authorList>
            <person name="Alcaide M."/>
            <person name="Messina E."/>
            <person name="Richter M."/>
            <person name="Bargiela R."/>
            <person name="Peplies J."/>
            <person name="Huws S.A."/>
            <person name="Newbold C.J."/>
            <person name="Golyshin P.N."/>
            <person name="Simon M.A."/>
            <person name="Lopez G."/>
            <person name="Yakimov M.M."/>
            <person name="Ferrer M."/>
        </authorList>
    </citation>
    <scope>NUCLEOTIDE SEQUENCE</scope>
</reference>